<protein>
    <recommendedName>
        <fullName evidence="2">Ferrous iron transporter FeoA-like domain-containing protein</fullName>
    </recommendedName>
</protein>
<dbReference type="HOGENOM" id="CLU_150646_12_1_9"/>
<dbReference type="Proteomes" id="UP000005384">
    <property type="component" value="Unassembled WGS sequence"/>
</dbReference>
<dbReference type="RefSeq" id="WP_006778470.1">
    <property type="nucleotide sequence ID" value="NZ_CP040506.1"/>
</dbReference>
<organism evidence="3 4">
    <name type="scientific">Hungatella hathewayi WAL-18680</name>
    <dbReference type="NCBI Taxonomy" id="742737"/>
    <lineage>
        <taxon>Bacteria</taxon>
        <taxon>Bacillati</taxon>
        <taxon>Bacillota</taxon>
        <taxon>Clostridia</taxon>
        <taxon>Lachnospirales</taxon>
        <taxon>Lachnospiraceae</taxon>
        <taxon>Hungatella</taxon>
    </lineage>
</organism>
<keyword evidence="1" id="KW-0408">Iron</keyword>
<name>G5IAL6_9FIRM</name>
<dbReference type="Gene3D" id="2.30.30.90">
    <property type="match status" value="1"/>
</dbReference>
<dbReference type="Pfam" id="PF04023">
    <property type="entry name" value="FeoA"/>
    <property type="match status" value="1"/>
</dbReference>
<dbReference type="InterPro" id="IPR038157">
    <property type="entry name" value="FeoA_core_dom"/>
</dbReference>
<proteinExistence type="predicted"/>
<dbReference type="EMBL" id="ADLN01000002">
    <property type="protein sequence ID" value="EHI61465.1"/>
    <property type="molecule type" value="Genomic_DNA"/>
</dbReference>
<evidence type="ECO:0000259" key="2">
    <source>
        <dbReference type="Pfam" id="PF04023"/>
    </source>
</evidence>
<evidence type="ECO:0000313" key="3">
    <source>
        <dbReference type="EMBL" id="EHI61465.1"/>
    </source>
</evidence>
<dbReference type="OrthoDB" id="9811076at2"/>
<gene>
    <name evidence="3" type="ORF">HMPREF9473_00488</name>
</gene>
<feature type="domain" description="Ferrous iron transporter FeoA-like" evidence="2">
    <location>
        <begin position="3"/>
        <end position="74"/>
    </location>
</feature>
<evidence type="ECO:0000256" key="1">
    <source>
        <dbReference type="ARBA" id="ARBA00023004"/>
    </source>
</evidence>
<evidence type="ECO:0000313" key="4">
    <source>
        <dbReference type="Proteomes" id="UP000005384"/>
    </source>
</evidence>
<reference evidence="3 4" key="1">
    <citation type="submission" date="2011-08" db="EMBL/GenBank/DDBJ databases">
        <title>The Genome Sequence of Clostridium hathewayi WAL-18680.</title>
        <authorList>
            <consortium name="The Broad Institute Genome Sequencing Platform"/>
            <person name="Earl A."/>
            <person name="Ward D."/>
            <person name="Feldgarden M."/>
            <person name="Gevers D."/>
            <person name="Finegold S.M."/>
            <person name="Summanen P.H."/>
            <person name="Molitoris D.R."/>
            <person name="Song M."/>
            <person name="Daigneault M."/>
            <person name="Allen-Vercoe E."/>
            <person name="Young S.K."/>
            <person name="Zeng Q."/>
            <person name="Gargeya S."/>
            <person name="Fitzgerald M."/>
            <person name="Haas B."/>
            <person name="Abouelleil A."/>
            <person name="Alvarado L."/>
            <person name="Arachchi H.M."/>
            <person name="Berlin A."/>
            <person name="Brown A."/>
            <person name="Chapman S.B."/>
            <person name="Chen Z."/>
            <person name="Dunbar C."/>
            <person name="Freedman E."/>
            <person name="Gearin G."/>
            <person name="Gellesch M."/>
            <person name="Goldberg J."/>
            <person name="Griggs A."/>
            <person name="Gujja S."/>
            <person name="Heiman D."/>
            <person name="Howarth C."/>
            <person name="Larson L."/>
            <person name="Lui A."/>
            <person name="MacDonald P.J.P."/>
            <person name="Montmayeur A."/>
            <person name="Murphy C."/>
            <person name="Neiman D."/>
            <person name="Pearson M."/>
            <person name="Priest M."/>
            <person name="Roberts A."/>
            <person name="Saif S."/>
            <person name="Shea T."/>
            <person name="Shenoy N."/>
            <person name="Sisk P."/>
            <person name="Stolte C."/>
            <person name="Sykes S."/>
            <person name="Wortman J."/>
            <person name="Nusbaum C."/>
            <person name="Birren B."/>
        </authorList>
    </citation>
    <scope>NUCLEOTIDE SEQUENCE [LARGE SCALE GENOMIC DNA]</scope>
    <source>
        <strain evidence="3 4">WAL-18680</strain>
    </source>
</reference>
<dbReference type="PATRIC" id="fig|742737.3.peg.487"/>
<comment type="caution">
    <text evidence="3">The sequence shown here is derived from an EMBL/GenBank/DDBJ whole genome shotgun (WGS) entry which is preliminary data.</text>
</comment>
<keyword evidence="4" id="KW-1185">Reference proteome</keyword>
<sequence>MVVPLSQIDVGEWVSVVWVGSEKSMATRLQDLGFSPQEKICCILKGKPGGMRAYLVRNAVIGLRENNIGEIFVQTQSTDS</sequence>
<dbReference type="InterPro" id="IPR008988">
    <property type="entry name" value="Transcriptional_repressor_C"/>
</dbReference>
<dbReference type="SUPFAM" id="SSF50037">
    <property type="entry name" value="C-terminal domain of transcriptional repressors"/>
    <property type="match status" value="1"/>
</dbReference>
<dbReference type="AlphaFoldDB" id="G5IAL6"/>
<dbReference type="GO" id="GO:0046914">
    <property type="term" value="F:transition metal ion binding"/>
    <property type="evidence" value="ECO:0007669"/>
    <property type="project" value="InterPro"/>
</dbReference>
<accession>G5IAL6</accession>
<dbReference type="InterPro" id="IPR007167">
    <property type="entry name" value="Fe-transptr_FeoA-like"/>
</dbReference>